<evidence type="ECO:0000256" key="3">
    <source>
        <dbReference type="ARBA" id="ARBA00023125"/>
    </source>
</evidence>
<dbReference type="AlphaFoldDB" id="A0A094XVZ3"/>
<dbReference type="GO" id="GO:0003677">
    <property type="term" value="F:DNA binding"/>
    <property type="evidence" value="ECO:0007669"/>
    <property type="project" value="UniProtKB-KW"/>
</dbReference>
<dbReference type="SUPFAM" id="SSF46785">
    <property type="entry name" value="Winged helix' DNA-binding domain"/>
    <property type="match status" value="1"/>
</dbReference>
<proteinExistence type="inferred from homology"/>
<dbReference type="PANTHER" id="PTHR30419">
    <property type="entry name" value="HTH-TYPE TRANSCRIPTIONAL REGULATOR YBHD"/>
    <property type="match status" value="1"/>
</dbReference>
<dbReference type="Gene3D" id="1.10.10.10">
    <property type="entry name" value="Winged helix-like DNA-binding domain superfamily/Winged helix DNA-binding domain"/>
    <property type="match status" value="1"/>
</dbReference>
<dbReference type="RefSeq" id="WP_035147412.1">
    <property type="nucleotide sequence ID" value="NZ_CAKMCP010000006.1"/>
</dbReference>
<sequence>MDLRVLNYFLTVAQEKTISKAAEVLHLSQPTLSKQLKDLEVELGVQLFTRGNREITLTTDGLYLQKRGREILSLVDTTTNNLTHNQVVSGTISVGAGETQAFQLIAVIINDLRQRYPDINLQLFSGTADEVKERIGQGLLDFGLVIDPVDKQRYEFVRLPVSDHWGVLVADDHSIAAHSTVDAATLAQYPLLISGQSLVRQQISNWFGANLDQLDIVGTYTLLYNASLLVKTSNSAALCIDGIINTKDNGLKFVPFNPPLTVNTNIIWKKGQVFSSAGQVFRETLTNQTNKKPSH</sequence>
<dbReference type="InterPro" id="IPR050950">
    <property type="entry name" value="HTH-type_LysR_regulators"/>
</dbReference>
<keyword evidence="3" id="KW-0238">DNA-binding</keyword>
<dbReference type="Gene3D" id="3.40.190.290">
    <property type="match status" value="1"/>
</dbReference>
<dbReference type="Proteomes" id="UP000239650">
    <property type="component" value="Unassembled WGS sequence"/>
</dbReference>
<evidence type="ECO:0000256" key="4">
    <source>
        <dbReference type="ARBA" id="ARBA00023163"/>
    </source>
</evidence>
<dbReference type="InterPro" id="IPR036390">
    <property type="entry name" value="WH_DNA-bd_sf"/>
</dbReference>
<gene>
    <name evidence="5" type="primary">cynR_2</name>
    <name evidence="5" type="ORF">LAS9267_01659</name>
</gene>
<dbReference type="PRINTS" id="PR00039">
    <property type="entry name" value="HTHLYSR"/>
</dbReference>
<dbReference type="FunFam" id="1.10.10.10:FF:000001">
    <property type="entry name" value="LysR family transcriptional regulator"/>
    <property type="match status" value="1"/>
</dbReference>
<evidence type="ECO:0000313" key="6">
    <source>
        <dbReference type="Proteomes" id="UP000239650"/>
    </source>
</evidence>
<dbReference type="GeneID" id="57133061"/>
<dbReference type="GO" id="GO:0005829">
    <property type="term" value="C:cytosol"/>
    <property type="evidence" value="ECO:0007669"/>
    <property type="project" value="TreeGrafter"/>
</dbReference>
<dbReference type="SUPFAM" id="SSF53850">
    <property type="entry name" value="Periplasmic binding protein-like II"/>
    <property type="match status" value="1"/>
</dbReference>
<dbReference type="PANTHER" id="PTHR30419:SF8">
    <property type="entry name" value="NITROGEN ASSIMILATION TRANSCRIPTIONAL ACTIVATOR-RELATED"/>
    <property type="match status" value="1"/>
</dbReference>
<evidence type="ECO:0000256" key="1">
    <source>
        <dbReference type="ARBA" id="ARBA00009437"/>
    </source>
</evidence>
<reference evidence="5 6" key="1">
    <citation type="submission" date="2018-02" db="EMBL/GenBank/DDBJ databases">
        <authorList>
            <person name="Rodrigo-Torres L."/>
            <person name="Arahal R. D."/>
            <person name="Lucena T."/>
        </authorList>
    </citation>
    <scope>NUCLEOTIDE SEQUENCE [LARGE SCALE GENOMIC DNA]</scope>
    <source>
        <strain evidence="5 6">CECT 9267</strain>
    </source>
</reference>
<dbReference type="EMBL" id="OKRC01000008">
    <property type="protein sequence ID" value="SPE22322.1"/>
    <property type="molecule type" value="Genomic_DNA"/>
</dbReference>
<dbReference type="Pfam" id="PF03466">
    <property type="entry name" value="LysR_substrate"/>
    <property type="match status" value="1"/>
</dbReference>
<dbReference type="PROSITE" id="PS50931">
    <property type="entry name" value="HTH_LYSR"/>
    <property type="match status" value="1"/>
</dbReference>
<dbReference type="InterPro" id="IPR036388">
    <property type="entry name" value="WH-like_DNA-bd_sf"/>
</dbReference>
<dbReference type="GO" id="GO:0003700">
    <property type="term" value="F:DNA-binding transcription factor activity"/>
    <property type="evidence" value="ECO:0007669"/>
    <property type="project" value="InterPro"/>
</dbReference>
<dbReference type="CDD" id="cd05466">
    <property type="entry name" value="PBP2_LTTR_substrate"/>
    <property type="match status" value="1"/>
</dbReference>
<evidence type="ECO:0000256" key="2">
    <source>
        <dbReference type="ARBA" id="ARBA00023015"/>
    </source>
</evidence>
<comment type="similarity">
    <text evidence="1">Belongs to the LysR transcriptional regulatory family.</text>
</comment>
<name>A0A094XVZ3_LATSK</name>
<dbReference type="InterPro" id="IPR000847">
    <property type="entry name" value="LysR_HTH_N"/>
</dbReference>
<comment type="caution">
    <text evidence="5">The sequence shown here is derived from an EMBL/GenBank/DDBJ whole genome shotgun (WGS) entry which is preliminary data.</text>
</comment>
<keyword evidence="4" id="KW-0804">Transcription</keyword>
<protein>
    <submittedName>
        <fullName evidence="5">HTH-type transcriptional regulator CynR</fullName>
    </submittedName>
</protein>
<dbReference type="InterPro" id="IPR005119">
    <property type="entry name" value="LysR_subst-bd"/>
</dbReference>
<dbReference type="Pfam" id="PF00126">
    <property type="entry name" value="HTH_1"/>
    <property type="match status" value="1"/>
</dbReference>
<accession>A0A094XVZ3</accession>
<organism evidence="5 6">
    <name type="scientific">Latilactobacillus sakei</name>
    <name type="common">Lactobacillus sakei</name>
    <dbReference type="NCBI Taxonomy" id="1599"/>
    <lineage>
        <taxon>Bacteria</taxon>
        <taxon>Bacillati</taxon>
        <taxon>Bacillota</taxon>
        <taxon>Bacilli</taxon>
        <taxon>Lactobacillales</taxon>
        <taxon>Lactobacillaceae</taxon>
        <taxon>Latilactobacillus</taxon>
    </lineage>
</organism>
<evidence type="ECO:0000313" key="5">
    <source>
        <dbReference type="EMBL" id="SPE22322.1"/>
    </source>
</evidence>
<keyword evidence="2" id="KW-0805">Transcription regulation</keyword>